<dbReference type="Pfam" id="PF12937">
    <property type="entry name" value="F-box-like"/>
    <property type="match status" value="1"/>
</dbReference>
<dbReference type="Pfam" id="PF14299">
    <property type="entry name" value="PP2"/>
    <property type="match status" value="1"/>
</dbReference>
<dbReference type="PROSITE" id="PS50181">
    <property type="entry name" value="FBOX"/>
    <property type="match status" value="1"/>
</dbReference>
<dbReference type="InterPro" id="IPR001810">
    <property type="entry name" value="F-box_dom"/>
</dbReference>
<sequence>MGANLSSVFIDPNVLSPCGSLYSQSPSSNLTLGDLPESCVASILAYLDPPEICKLARLNRAFRGASWADFVWESKLPANYVHLIQRVFGDDLTREISKREIYTRLCRPNTFDGGTKKAWLDKITGGICLSISSKGLAITGIDDRRYWNHIPTEESRFDSVAYLQQIWWLEVDGQFEFPFPEGTYSLFFRLQLGKAAKRFGRRICNIEHVHGWHLKPVRFQLWTSDGQYASSQCFLSDPGKWNLFHVGDFVVDTSNPPMNIKFSMTQIDCTHTKGGLCLDSVIVYPCKIKERLKHF</sequence>
<organism evidence="2 3">
    <name type="scientific">Manihot esculenta</name>
    <name type="common">Cassava</name>
    <name type="synonym">Jatropha manihot</name>
    <dbReference type="NCBI Taxonomy" id="3983"/>
    <lineage>
        <taxon>Eukaryota</taxon>
        <taxon>Viridiplantae</taxon>
        <taxon>Streptophyta</taxon>
        <taxon>Embryophyta</taxon>
        <taxon>Tracheophyta</taxon>
        <taxon>Spermatophyta</taxon>
        <taxon>Magnoliopsida</taxon>
        <taxon>eudicotyledons</taxon>
        <taxon>Gunneridae</taxon>
        <taxon>Pentapetalae</taxon>
        <taxon>rosids</taxon>
        <taxon>fabids</taxon>
        <taxon>Malpighiales</taxon>
        <taxon>Euphorbiaceae</taxon>
        <taxon>Crotonoideae</taxon>
        <taxon>Manihoteae</taxon>
        <taxon>Manihot</taxon>
    </lineage>
</organism>
<dbReference type="SUPFAM" id="SSF81383">
    <property type="entry name" value="F-box domain"/>
    <property type="match status" value="1"/>
</dbReference>
<dbReference type="PANTHER" id="PTHR31960:SF22">
    <property type="entry name" value="F-BOX PROTEIN PP2-A12"/>
    <property type="match status" value="1"/>
</dbReference>
<keyword evidence="3" id="KW-1185">Reference proteome</keyword>
<dbReference type="PANTHER" id="PTHR31960">
    <property type="entry name" value="F-BOX PROTEIN PP2-A15"/>
    <property type="match status" value="1"/>
</dbReference>
<name>A0A2C9WJQ9_MANES</name>
<evidence type="ECO:0000313" key="3">
    <source>
        <dbReference type="Proteomes" id="UP000091857"/>
    </source>
</evidence>
<dbReference type="Gramene" id="Manes.01G066600.1.v8.1">
    <property type="protein sequence ID" value="Manes.01G066600.1.v8.1.CDS"/>
    <property type="gene ID" value="Manes.01G066600.v8.1"/>
</dbReference>
<evidence type="ECO:0000259" key="1">
    <source>
        <dbReference type="PROSITE" id="PS50181"/>
    </source>
</evidence>
<evidence type="ECO:0000313" key="2">
    <source>
        <dbReference type="EMBL" id="OAY59869.1"/>
    </source>
</evidence>
<dbReference type="EMBL" id="CM004387">
    <property type="protein sequence ID" value="OAY59869.1"/>
    <property type="molecule type" value="Genomic_DNA"/>
</dbReference>
<dbReference type="CDD" id="cd22162">
    <property type="entry name" value="F-box_AtSKIP3-like"/>
    <property type="match status" value="1"/>
</dbReference>
<dbReference type="InterPro" id="IPR025886">
    <property type="entry name" value="PP2-like"/>
</dbReference>
<accession>A0A2C9WJQ9</accession>
<gene>
    <name evidence="2" type="ORF">MANES_01G066600v8</name>
</gene>
<dbReference type="OMA" id="VTSQCFL"/>
<comment type="caution">
    <text evidence="2">The sequence shown here is derived from an EMBL/GenBank/DDBJ whole genome shotgun (WGS) entry which is preliminary data.</text>
</comment>
<dbReference type="InterPro" id="IPR036047">
    <property type="entry name" value="F-box-like_dom_sf"/>
</dbReference>
<reference evidence="3" key="1">
    <citation type="journal article" date="2016" name="Nat. Biotechnol.">
        <title>Sequencing wild and cultivated cassava and related species reveals extensive interspecific hybridization and genetic diversity.</title>
        <authorList>
            <person name="Bredeson J.V."/>
            <person name="Lyons J.B."/>
            <person name="Prochnik S.E."/>
            <person name="Wu G.A."/>
            <person name="Ha C.M."/>
            <person name="Edsinger-Gonzales E."/>
            <person name="Grimwood J."/>
            <person name="Schmutz J."/>
            <person name="Rabbi I.Y."/>
            <person name="Egesi C."/>
            <person name="Nauluvula P."/>
            <person name="Lebot V."/>
            <person name="Ndunguru J."/>
            <person name="Mkamilo G."/>
            <person name="Bart R.S."/>
            <person name="Setter T.L."/>
            <person name="Gleadow R.M."/>
            <person name="Kulakow P."/>
            <person name="Ferguson M.E."/>
            <person name="Rounsley S."/>
            <person name="Rokhsar D.S."/>
        </authorList>
    </citation>
    <scope>NUCLEOTIDE SEQUENCE [LARGE SCALE GENOMIC DNA]</scope>
    <source>
        <strain evidence="3">cv. AM560-2</strain>
    </source>
</reference>
<feature type="domain" description="F-box" evidence="1">
    <location>
        <begin position="29"/>
        <end position="75"/>
    </location>
</feature>
<dbReference type="AlphaFoldDB" id="A0A2C9WJQ9"/>
<proteinExistence type="predicted"/>
<dbReference type="STRING" id="3983.A0A2C9WJQ9"/>
<protein>
    <recommendedName>
        <fullName evidence="1">F-box domain-containing protein</fullName>
    </recommendedName>
</protein>
<dbReference type="Proteomes" id="UP000091857">
    <property type="component" value="Chromosome 1"/>
</dbReference>